<dbReference type="EMBL" id="JALKII010000004">
    <property type="protein sequence ID" value="MCK0537552.1"/>
    <property type="molecule type" value="Genomic_DNA"/>
</dbReference>
<evidence type="ECO:0000259" key="1">
    <source>
        <dbReference type="Pfam" id="PF21798"/>
    </source>
</evidence>
<organism evidence="2 3">
    <name type="scientific">Alcanivorax quisquiliarum</name>
    <dbReference type="NCBI Taxonomy" id="2933565"/>
    <lineage>
        <taxon>Bacteria</taxon>
        <taxon>Pseudomonadati</taxon>
        <taxon>Pseudomonadota</taxon>
        <taxon>Gammaproteobacteria</taxon>
        <taxon>Oceanospirillales</taxon>
        <taxon>Alcanivoracaceae</taxon>
        <taxon>Alcanivorax</taxon>
    </lineage>
</organism>
<dbReference type="RefSeq" id="WP_246951255.1">
    <property type="nucleotide sequence ID" value="NZ_JALKII010000004.1"/>
</dbReference>
<dbReference type="Proteomes" id="UP001165524">
    <property type="component" value="Unassembled WGS sequence"/>
</dbReference>
<protein>
    <recommendedName>
        <fullName evidence="1">DUF6878 domain-containing protein</fullName>
    </recommendedName>
</protein>
<evidence type="ECO:0000313" key="2">
    <source>
        <dbReference type="EMBL" id="MCK0537552.1"/>
    </source>
</evidence>
<dbReference type="InterPro" id="IPR049243">
    <property type="entry name" value="DUF6878"/>
</dbReference>
<comment type="caution">
    <text evidence="2">The sequence shown here is derived from an EMBL/GenBank/DDBJ whole genome shotgun (WGS) entry which is preliminary data.</text>
</comment>
<name>A0ABT0E7G0_9GAMM</name>
<dbReference type="Pfam" id="PF21798">
    <property type="entry name" value="DUF6878"/>
    <property type="match status" value="1"/>
</dbReference>
<reference evidence="2" key="1">
    <citation type="submission" date="2022-04" db="EMBL/GenBank/DDBJ databases">
        <title>Alcanivorax sp. CY1518 draft genome sequence.</title>
        <authorList>
            <person name="Zhao G."/>
            <person name="An M."/>
        </authorList>
    </citation>
    <scope>NUCLEOTIDE SEQUENCE</scope>
    <source>
        <strain evidence="2">CY1518</strain>
    </source>
</reference>
<keyword evidence="3" id="KW-1185">Reference proteome</keyword>
<accession>A0ABT0E7G0</accession>
<feature type="domain" description="DUF6878" evidence="1">
    <location>
        <begin position="13"/>
        <end position="144"/>
    </location>
</feature>
<proteinExistence type="predicted"/>
<gene>
    <name evidence="2" type="ORF">MU846_07495</name>
</gene>
<sequence>MISKYQQLRAQALPHNRATLMALLKKHGIQSLSVFYSGSGSTGDTDKITATPPEAVARLADVTVSLHQAKVEVLAGVAAHALIAEKKPALEALREFTLAWVEQTHCCWANRDGGSGDVTFNVAQDTCRLKHTEYYTGSLHHEYSL</sequence>
<evidence type="ECO:0000313" key="3">
    <source>
        <dbReference type="Proteomes" id="UP001165524"/>
    </source>
</evidence>